<keyword evidence="1" id="KW-1133">Transmembrane helix</keyword>
<comment type="caution">
    <text evidence="2">The sequence shown here is derived from an EMBL/GenBank/DDBJ whole genome shotgun (WGS) entry which is preliminary data.</text>
</comment>
<accession>A0A328BF17</accession>
<dbReference type="RefSeq" id="WP_111479392.1">
    <property type="nucleotide sequence ID" value="NZ_QHKM01000005.1"/>
</dbReference>
<evidence type="ECO:0000313" key="2">
    <source>
        <dbReference type="EMBL" id="RAK65309.1"/>
    </source>
</evidence>
<evidence type="ECO:0000313" key="3">
    <source>
        <dbReference type="Proteomes" id="UP000248553"/>
    </source>
</evidence>
<sequence>MNVVRNPHQGPPAGPPWQLLNPRSYARQWRRELPLLLLAAGLCAWAALSGYAGPVLAVAALGGLYLAQDRHPQRVSLTADTITLDYYQRFGARQLVWPRAATAVAELSKPGSLLSTRAVYELRLEHAGKGFTLSTADGFTQAQLQALYDELEPPVEDDELAEPLPD</sequence>
<dbReference type="Proteomes" id="UP000248553">
    <property type="component" value="Unassembled WGS sequence"/>
</dbReference>
<dbReference type="AlphaFoldDB" id="A0A328BF17"/>
<protein>
    <recommendedName>
        <fullName evidence="4">PH domain-containing protein</fullName>
    </recommendedName>
</protein>
<dbReference type="OrthoDB" id="885096at2"/>
<evidence type="ECO:0008006" key="4">
    <source>
        <dbReference type="Google" id="ProtNLM"/>
    </source>
</evidence>
<gene>
    <name evidence="2" type="ORF">DLM85_17440</name>
</gene>
<organism evidence="2 3">
    <name type="scientific">Hymenobacter edaphi</name>
    <dbReference type="NCBI Taxonomy" id="2211146"/>
    <lineage>
        <taxon>Bacteria</taxon>
        <taxon>Pseudomonadati</taxon>
        <taxon>Bacteroidota</taxon>
        <taxon>Cytophagia</taxon>
        <taxon>Cytophagales</taxon>
        <taxon>Hymenobacteraceae</taxon>
        <taxon>Hymenobacter</taxon>
    </lineage>
</organism>
<proteinExistence type="predicted"/>
<reference evidence="3" key="1">
    <citation type="submission" date="2018-05" db="EMBL/GenBank/DDBJ databases">
        <authorList>
            <person name="Nie L."/>
        </authorList>
    </citation>
    <scope>NUCLEOTIDE SEQUENCE [LARGE SCALE GENOMIC DNA]</scope>
    <source>
        <strain evidence="3">NL</strain>
    </source>
</reference>
<evidence type="ECO:0000256" key="1">
    <source>
        <dbReference type="SAM" id="Phobius"/>
    </source>
</evidence>
<feature type="transmembrane region" description="Helical" evidence="1">
    <location>
        <begin position="33"/>
        <end position="66"/>
    </location>
</feature>
<keyword evidence="1" id="KW-0472">Membrane</keyword>
<name>A0A328BF17_9BACT</name>
<dbReference type="EMBL" id="QHKM01000005">
    <property type="protein sequence ID" value="RAK65309.1"/>
    <property type="molecule type" value="Genomic_DNA"/>
</dbReference>
<keyword evidence="1" id="KW-0812">Transmembrane</keyword>
<keyword evidence="3" id="KW-1185">Reference proteome</keyword>